<accession>A0A8S1T2W8</accession>
<dbReference type="OMA" id="FDIRTTL"/>
<proteinExistence type="predicted"/>
<dbReference type="EMBL" id="CAJJDP010000018">
    <property type="protein sequence ID" value="CAD8145919.1"/>
    <property type="molecule type" value="Genomic_DNA"/>
</dbReference>
<gene>
    <name evidence="1" type="ORF">POCTA_138.1.T0180038</name>
</gene>
<dbReference type="Proteomes" id="UP000683925">
    <property type="component" value="Unassembled WGS sequence"/>
</dbReference>
<keyword evidence="2" id="KW-1185">Reference proteome</keyword>
<dbReference type="AlphaFoldDB" id="A0A8S1T2W8"/>
<dbReference type="OrthoDB" id="303756at2759"/>
<protein>
    <submittedName>
        <fullName evidence="1">Uncharacterized protein</fullName>
    </submittedName>
</protein>
<comment type="caution">
    <text evidence="1">The sequence shown here is derived from an EMBL/GenBank/DDBJ whole genome shotgun (WGS) entry which is preliminary data.</text>
</comment>
<evidence type="ECO:0000313" key="1">
    <source>
        <dbReference type="EMBL" id="CAD8145919.1"/>
    </source>
</evidence>
<name>A0A8S1T2W8_PAROT</name>
<reference evidence="1" key="1">
    <citation type="submission" date="2021-01" db="EMBL/GenBank/DDBJ databases">
        <authorList>
            <consortium name="Genoscope - CEA"/>
            <person name="William W."/>
        </authorList>
    </citation>
    <scope>NUCLEOTIDE SEQUENCE</scope>
</reference>
<organism evidence="1 2">
    <name type="scientific">Paramecium octaurelia</name>
    <dbReference type="NCBI Taxonomy" id="43137"/>
    <lineage>
        <taxon>Eukaryota</taxon>
        <taxon>Sar</taxon>
        <taxon>Alveolata</taxon>
        <taxon>Ciliophora</taxon>
        <taxon>Intramacronucleata</taxon>
        <taxon>Oligohymenophorea</taxon>
        <taxon>Peniculida</taxon>
        <taxon>Parameciidae</taxon>
        <taxon>Paramecium</taxon>
    </lineage>
</organism>
<evidence type="ECO:0000313" key="2">
    <source>
        <dbReference type="Proteomes" id="UP000683925"/>
    </source>
</evidence>
<sequence>MSSNYESRLKHYKLNISRFLSLLLCNSKYNNLFERLLDAFVNLRQFDHYYFNNERLAIKLLSKFSQYFWPLVSKFSKEQNGQSSTQLNSSARTSELKILYEDLKQDIGTKKKSHFGITQITHCSYYGYNNKSIKITNSTRTSPFEFDIRTTLYQKQQECKGYFKEIVILSIQ</sequence>